<evidence type="ECO:0000313" key="2">
    <source>
        <dbReference type="EMBL" id="BCD45825.1"/>
    </source>
</evidence>
<dbReference type="OrthoDB" id="5345432at2"/>
<evidence type="ECO:0000313" key="4">
    <source>
        <dbReference type="Proteomes" id="UP000317935"/>
    </source>
</evidence>
<dbReference type="EMBL" id="AP023036">
    <property type="protein sequence ID" value="BCD45825.1"/>
    <property type="molecule type" value="Genomic_DNA"/>
</dbReference>
<evidence type="ECO:0000313" key="3">
    <source>
        <dbReference type="EMBL" id="BCD69969.1"/>
    </source>
</evidence>
<protein>
    <submittedName>
        <fullName evidence="3">Nuclease</fullName>
    </submittedName>
</protein>
<dbReference type="Proteomes" id="UP000317935">
    <property type="component" value="Chromosome"/>
</dbReference>
<feature type="domain" description="HP0268" evidence="1">
    <location>
        <begin position="1"/>
        <end position="80"/>
    </location>
</feature>
<dbReference type="Pfam" id="PF18618">
    <property type="entry name" value="HP0268"/>
    <property type="match status" value="1"/>
</dbReference>
<evidence type="ECO:0000259" key="1">
    <source>
        <dbReference type="Pfam" id="PF18618"/>
    </source>
</evidence>
<dbReference type="AlphaFoldDB" id="A0A6J4CWQ7"/>
<reference evidence="3 4" key="1">
    <citation type="submission" date="2019-06" db="EMBL/GenBank/DDBJ databases">
        <title>Complete genome sequence of Helicobacter suis SNTW101c.</title>
        <authorList>
            <person name="Rimbara E."/>
            <person name="Suzuki M."/>
            <person name="Matsui H."/>
            <person name="Nakamura M."/>
            <person name="Mori S."/>
            <person name="Shibayama K."/>
        </authorList>
    </citation>
    <scope>NUCLEOTIDE SEQUENCE [LARGE SCALE GENOMIC DNA]</scope>
    <source>
        <strain evidence="3 4">SNTW101c</strain>
    </source>
</reference>
<keyword evidence="5" id="KW-1185">Reference proteome</keyword>
<proteinExistence type="predicted"/>
<name>A0A6J4CWQ7_9HELI</name>
<dbReference type="InterPro" id="IPR040748">
    <property type="entry name" value="HP0268"/>
</dbReference>
<reference evidence="2 5" key="2">
    <citation type="submission" date="2020-04" db="EMBL/GenBank/DDBJ databases">
        <title>Genomic analysis of gastric non-Helicobacter pylori Helicobacters isolated in Japan.</title>
        <authorList>
            <person name="Suzuki M."/>
            <person name="Rimbara E."/>
        </authorList>
    </citation>
    <scope>NUCLEOTIDE SEQUENCE [LARGE SCALE GENOMIC DNA]</scope>
    <source>
        <strain evidence="2 5">NHP19-0020</strain>
    </source>
</reference>
<dbReference type="RefSeq" id="WP_006564810.1">
    <property type="nucleotide sequence ID" value="NZ_AP019774.1"/>
</dbReference>
<evidence type="ECO:0000313" key="5">
    <source>
        <dbReference type="Proteomes" id="UP000509742"/>
    </source>
</evidence>
<organism evidence="3 4">
    <name type="scientific">Helicobacter suis</name>
    <dbReference type="NCBI Taxonomy" id="104628"/>
    <lineage>
        <taxon>Bacteria</taxon>
        <taxon>Pseudomonadati</taxon>
        <taxon>Campylobacterota</taxon>
        <taxon>Epsilonproteobacteria</taxon>
        <taxon>Campylobacterales</taxon>
        <taxon>Helicobacteraceae</taxon>
        <taxon>Helicobacter</taxon>
    </lineage>
</organism>
<sequence>MELRLAKMDRKQSKLYSISLEELYQKALKKEHIFYFAPTNSHKDMLQAVAFLEKQNCRVHLSEVQVSSDEKDFIYQLHII</sequence>
<dbReference type="EMBL" id="AP019774">
    <property type="protein sequence ID" value="BCD69969.1"/>
    <property type="molecule type" value="Genomic_DNA"/>
</dbReference>
<accession>A0A6J4CWQ7</accession>
<dbReference type="Proteomes" id="UP000509742">
    <property type="component" value="Chromosome"/>
</dbReference>
<gene>
    <name evidence="2" type="ORF">NHP190020_08640</name>
    <name evidence="3" type="ORF">SNTW_06140</name>
</gene>